<dbReference type="EMBL" id="JACJID010000002">
    <property type="protein sequence ID" value="MBA8925547.1"/>
    <property type="molecule type" value="Genomic_DNA"/>
</dbReference>
<evidence type="ECO:0000313" key="2">
    <source>
        <dbReference type="EMBL" id="MBA8925547.1"/>
    </source>
</evidence>
<reference evidence="2 3" key="1">
    <citation type="submission" date="2020-08" db="EMBL/GenBank/DDBJ databases">
        <title>Genomic Encyclopedia of Archaeal and Bacterial Type Strains, Phase II (KMG-II): from individual species to whole genera.</title>
        <authorList>
            <person name="Goeker M."/>
        </authorList>
    </citation>
    <scope>NUCLEOTIDE SEQUENCE [LARGE SCALE GENOMIC DNA]</scope>
    <source>
        <strain evidence="2 3">DSM 43850</strain>
    </source>
</reference>
<feature type="region of interest" description="Disordered" evidence="1">
    <location>
        <begin position="1"/>
        <end position="49"/>
    </location>
</feature>
<name>A0ABR6BF89_9PSEU</name>
<dbReference type="Proteomes" id="UP000517916">
    <property type="component" value="Unassembled WGS sequence"/>
</dbReference>
<evidence type="ECO:0000313" key="3">
    <source>
        <dbReference type="Proteomes" id="UP000517916"/>
    </source>
</evidence>
<organism evidence="2 3">
    <name type="scientific">Kutzneria viridogrisea</name>
    <dbReference type="NCBI Taxonomy" id="47990"/>
    <lineage>
        <taxon>Bacteria</taxon>
        <taxon>Bacillati</taxon>
        <taxon>Actinomycetota</taxon>
        <taxon>Actinomycetes</taxon>
        <taxon>Pseudonocardiales</taxon>
        <taxon>Pseudonocardiaceae</taxon>
        <taxon>Kutzneria</taxon>
    </lineage>
</organism>
<proteinExistence type="predicted"/>
<sequence length="49" mass="5370">MTAIDERPSQNTEHTGVSAVLFSHSGKDETNSPRPTEQPQPVRALFHAP</sequence>
<accession>A0ABR6BF89</accession>
<evidence type="ECO:0000256" key="1">
    <source>
        <dbReference type="SAM" id="MobiDB-lite"/>
    </source>
</evidence>
<comment type="caution">
    <text evidence="2">The sequence shown here is derived from an EMBL/GenBank/DDBJ whole genome shotgun (WGS) entry which is preliminary data.</text>
</comment>
<protein>
    <submittedName>
        <fullName evidence="2">Uncharacterized protein</fullName>
    </submittedName>
</protein>
<dbReference type="RefSeq" id="WP_182837374.1">
    <property type="nucleotide sequence ID" value="NZ_BAAABQ010000059.1"/>
</dbReference>
<gene>
    <name evidence="2" type="ORF">BC739_002746</name>
</gene>
<keyword evidence="3" id="KW-1185">Reference proteome</keyword>